<keyword evidence="6" id="KW-1185">Reference proteome</keyword>
<evidence type="ECO:0000259" key="4">
    <source>
        <dbReference type="SMART" id="SM00322"/>
    </source>
</evidence>
<dbReference type="InterPro" id="IPR004087">
    <property type="entry name" value="KH_dom"/>
</dbReference>
<dbReference type="Pfam" id="PF00013">
    <property type="entry name" value="KH_1"/>
    <property type="match status" value="1"/>
</dbReference>
<sequence length="521" mass="59625">MSDDDGEKVQEVHKIDHKYVGLVIGKDGSTIKSFKNQSGASIEIDQTLPPGMPRMVIYRGTKKQVANAVKLVDGLVLRAKEDEKTANAAGTSRRDKASYQTPMSLGTMEAQKIRFFEKGGTLEDWNDLMQGGLMPSHLMWVDAKSHDDVWGYAESVLNKGCLIEYECYDWHGAAQGKACMRVENWGDLGRCYLIGFQSLRDRQKRGPEGHGDPTGLDKALEVLKSAEVEKGQICLCGDVASPERQRDEKAFERRNRKEWNKPKEIEAAPSGSLTGLTSAMRPAWMRPKVEQEEKFQDKCVWSEQKYSRGLLLQAKQKILKMKAYEVPEEMMTMTTGPRPKHRKEKDGDDHEDEEERKERKRKAREAKEAVGFWVICSCGREGGRERERERHTERQRERERGKAERYKERERESWRKKRMLCCRHGTLNPHCPYQAFLEGCSTSPHRFDANQHSHSISFGRSIMILTYSCIVLVTVGPIGDMFGFVPRLLVRSTSRRRWDKYAGFRTTPVEAHILEVCDGSS</sequence>
<dbReference type="Gene3D" id="3.30.1370.10">
    <property type="entry name" value="K Homology domain, type 1"/>
    <property type="match status" value="1"/>
</dbReference>
<dbReference type="InterPro" id="IPR004088">
    <property type="entry name" value="KH_dom_type_1"/>
</dbReference>
<evidence type="ECO:0000313" key="6">
    <source>
        <dbReference type="Proteomes" id="UP001642464"/>
    </source>
</evidence>
<dbReference type="SMART" id="SM00322">
    <property type="entry name" value="KH"/>
    <property type="match status" value="1"/>
</dbReference>
<keyword evidence="3" id="KW-1133">Transmembrane helix</keyword>
<name>A0ABP0L661_9DINO</name>
<keyword evidence="3" id="KW-0472">Membrane</keyword>
<dbReference type="PROSITE" id="PS50084">
    <property type="entry name" value="KH_TYPE_1"/>
    <property type="match status" value="1"/>
</dbReference>
<dbReference type="EMBL" id="CAXAMM010014424">
    <property type="protein sequence ID" value="CAK9033697.1"/>
    <property type="molecule type" value="Genomic_DNA"/>
</dbReference>
<evidence type="ECO:0000313" key="5">
    <source>
        <dbReference type="EMBL" id="CAK9033697.1"/>
    </source>
</evidence>
<proteinExistence type="predicted"/>
<dbReference type="SUPFAM" id="SSF54791">
    <property type="entry name" value="Eukaryotic type KH-domain (KH-domain type I)"/>
    <property type="match status" value="1"/>
</dbReference>
<keyword evidence="3" id="KW-0812">Transmembrane</keyword>
<dbReference type="CDD" id="cd00105">
    <property type="entry name" value="KH-I"/>
    <property type="match status" value="1"/>
</dbReference>
<dbReference type="InterPro" id="IPR036612">
    <property type="entry name" value="KH_dom_type_1_sf"/>
</dbReference>
<feature type="transmembrane region" description="Helical" evidence="3">
    <location>
        <begin position="464"/>
        <end position="490"/>
    </location>
</feature>
<feature type="region of interest" description="Disordered" evidence="2">
    <location>
        <begin position="331"/>
        <end position="363"/>
    </location>
</feature>
<feature type="domain" description="K Homology" evidence="4">
    <location>
        <begin position="7"/>
        <end position="77"/>
    </location>
</feature>
<evidence type="ECO:0000256" key="3">
    <source>
        <dbReference type="SAM" id="Phobius"/>
    </source>
</evidence>
<evidence type="ECO:0000256" key="2">
    <source>
        <dbReference type="SAM" id="MobiDB-lite"/>
    </source>
</evidence>
<comment type="caution">
    <text evidence="5">The sequence shown here is derived from an EMBL/GenBank/DDBJ whole genome shotgun (WGS) entry which is preliminary data.</text>
</comment>
<protein>
    <recommendedName>
        <fullName evidence="4">K Homology domain-containing protein</fullName>
    </recommendedName>
</protein>
<keyword evidence="1" id="KW-0694">RNA-binding</keyword>
<dbReference type="Proteomes" id="UP001642464">
    <property type="component" value="Unassembled WGS sequence"/>
</dbReference>
<reference evidence="5 6" key="1">
    <citation type="submission" date="2024-02" db="EMBL/GenBank/DDBJ databases">
        <authorList>
            <person name="Chen Y."/>
            <person name="Shah S."/>
            <person name="Dougan E. K."/>
            <person name="Thang M."/>
            <person name="Chan C."/>
        </authorList>
    </citation>
    <scope>NUCLEOTIDE SEQUENCE [LARGE SCALE GENOMIC DNA]</scope>
</reference>
<feature type="region of interest" description="Disordered" evidence="2">
    <location>
        <begin position="384"/>
        <end position="408"/>
    </location>
</feature>
<gene>
    <name evidence="5" type="ORF">SCF082_LOCUS20603</name>
</gene>
<accession>A0ABP0L661</accession>
<evidence type="ECO:0000256" key="1">
    <source>
        <dbReference type="PROSITE-ProRule" id="PRU00117"/>
    </source>
</evidence>
<organism evidence="5 6">
    <name type="scientific">Durusdinium trenchii</name>
    <dbReference type="NCBI Taxonomy" id="1381693"/>
    <lineage>
        <taxon>Eukaryota</taxon>
        <taxon>Sar</taxon>
        <taxon>Alveolata</taxon>
        <taxon>Dinophyceae</taxon>
        <taxon>Suessiales</taxon>
        <taxon>Symbiodiniaceae</taxon>
        <taxon>Durusdinium</taxon>
    </lineage>
</organism>